<dbReference type="InterPro" id="IPR000772">
    <property type="entry name" value="Ricin_B_lectin"/>
</dbReference>
<dbReference type="CDD" id="cd00161">
    <property type="entry name" value="beta-trefoil_Ricin-like"/>
    <property type="match status" value="1"/>
</dbReference>
<dbReference type="OrthoDB" id="6770063at2759"/>
<dbReference type="SMART" id="SM00458">
    <property type="entry name" value="RICIN"/>
    <property type="match status" value="1"/>
</dbReference>
<dbReference type="Pfam" id="PF00652">
    <property type="entry name" value="Ricin_B_lectin"/>
    <property type="match status" value="1"/>
</dbReference>
<evidence type="ECO:0000256" key="1">
    <source>
        <dbReference type="SAM" id="SignalP"/>
    </source>
</evidence>
<dbReference type="EMBL" id="ML210151">
    <property type="protein sequence ID" value="TFK29187.1"/>
    <property type="molecule type" value="Genomic_DNA"/>
</dbReference>
<keyword evidence="4" id="KW-1185">Reference proteome</keyword>
<dbReference type="AlphaFoldDB" id="A0A5C3L8Q2"/>
<evidence type="ECO:0000313" key="4">
    <source>
        <dbReference type="Proteomes" id="UP000307440"/>
    </source>
</evidence>
<dbReference type="Gene3D" id="2.80.10.50">
    <property type="match status" value="2"/>
</dbReference>
<name>A0A5C3L8Q2_COPMA</name>
<evidence type="ECO:0000313" key="3">
    <source>
        <dbReference type="EMBL" id="TFK29187.1"/>
    </source>
</evidence>
<protein>
    <submittedName>
        <fullName evidence="3">G-X-X-X-Q-X-W domain-containing protein</fullName>
    </submittedName>
</protein>
<dbReference type="Proteomes" id="UP000307440">
    <property type="component" value="Unassembled WGS sequence"/>
</dbReference>
<dbReference type="SUPFAM" id="SSF50370">
    <property type="entry name" value="Ricin B-like lectins"/>
    <property type="match status" value="1"/>
</dbReference>
<dbReference type="PROSITE" id="PS50231">
    <property type="entry name" value="RICIN_B_LECTIN"/>
    <property type="match status" value="1"/>
</dbReference>
<proteinExistence type="predicted"/>
<sequence>MRGFPSLFAFLVLSASTVFAQDYIVRNQCPTPIEWFIGGQSQGNLSTGNSVIRHNLGPNPGFIYTSANGGFKNGQLVAVRAGFFFEPNYWYYYIVRDGSSVNFNTGISITPSQQPNNGFCVTAACREGNSTNAYRQPPVFNGGPPPSNAPAPLPPNHQCKTPGTNFDITFCPEWSWPQARGAPILANFNRQKCVDIRGNVLANGTPVQIYDCNDTGAQRWFLNFGGTRVQLAGTNFCLDAGSNPVNGAQMKIWQCYDNLPAQQWYLTQDFRIALQGTGTPPFVSQRSWSSSHNNAAGLCLDLTGGNTGNGNILQAWQCTDFNANQVWGLPDFL</sequence>
<feature type="domain" description="Ricin B lectin" evidence="2">
    <location>
        <begin position="182"/>
        <end position="330"/>
    </location>
</feature>
<feature type="signal peptide" evidence="1">
    <location>
        <begin position="1"/>
        <end position="20"/>
    </location>
</feature>
<gene>
    <name evidence="3" type="ORF">FA15DRAFT_664509</name>
</gene>
<accession>A0A5C3L8Q2</accession>
<keyword evidence="1" id="KW-0732">Signal</keyword>
<evidence type="ECO:0000259" key="2">
    <source>
        <dbReference type="SMART" id="SM00458"/>
    </source>
</evidence>
<dbReference type="InterPro" id="IPR035992">
    <property type="entry name" value="Ricin_B-like_lectins"/>
</dbReference>
<reference evidence="3 4" key="1">
    <citation type="journal article" date="2019" name="Nat. Ecol. Evol.">
        <title>Megaphylogeny resolves global patterns of mushroom evolution.</title>
        <authorList>
            <person name="Varga T."/>
            <person name="Krizsan K."/>
            <person name="Foldi C."/>
            <person name="Dima B."/>
            <person name="Sanchez-Garcia M."/>
            <person name="Sanchez-Ramirez S."/>
            <person name="Szollosi G.J."/>
            <person name="Szarkandi J.G."/>
            <person name="Papp V."/>
            <person name="Albert L."/>
            <person name="Andreopoulos W."/>
            <person name="Angelini C."/>
            <person name="Antonin V."/>
            <person name="Barry K.W."/>
            <person name="Bougher N.L."/>
            <person name="Buchanan P."/>
            <person name="Buyck B."/>
            <person name="Bense V."/>
            <person name="Catcheside P."/>
            <person name="Chovatia M."/>
            <person name="Cooper J."/>
            <person name="Damon W."/>
            <person name="Desjardin D."/>
            <person name="Finy P."/>
            <person name="Geml J."/>
            <person name="Haridas S."/>
            <person name="Hughes K."/>
            <person name="Justo A."/>
            <person name="Karasinski D."/>
            <person name="Kautmanova I."/>
            <person name="Kiss B."/>
            <person name="Kocsube S."/>
            <person name="Kotiranta H."/>
            <person name="LaButti K.M."/>
            <person name="Lechner B.E."/>
            <person name="Liimatainen K."/>
            <person name="Lipzen A."/>
            <person name="Lukacs Z."/>
            <person name="Mihaltcheva S."/>
            <person name="Morgado L.N."/>
            <person name="Niskanen T."/>
            <person name="Noordeloos M.E."/>
            <person name="Ohm R.A."/>
            <person name="Ortiz-Santana B."/>
            <person name="Ovrebo C."/>
            <person name="Racz N."/>
            <person name="Riley R."/>
            <person name="Savchenko A."/>
            <person name="Shiryaev A."/>
            <person name="Soop K."/>
            <person name="Spirin V."/>
            <person name="Szebenyi C."/>
            <person name="Tomsovsky M."/>
            <person name="Tulloss R.E."/>
            <person name="Uehling J."/>
            <person name="Grigoriev I.V."/>
            <person name="Vagvolgyi C."/>
            <person name="Papp T."/>
            <person name="Martin F.M."/>
            <person name="Miettinen O."/>
            <person name="Hibbett D.S."/>
            <person name="Nagy L.G."/>
        </authorList>
    </citation>
    <scope>NUCLEOTIDE SEQUENCE [LARGE SCALE GENOMIC DNA]</scope>
    <source>
        <strain evidence="3 4">CBS 121175</strain>
    </source>
</reference>
<feature type="chain" id="PRO_5023095898" evidence="1">
    <location>
        <begin position="21"/>
        <end position="333"/>
    </location>
</feature>
<organism evidence="3 4">
    <name type="scientific">Coprinopsis marcescibilis</name>
    <name type="common">Agaric fungus</name>
    <name type="synonym">Psathyrella marcescibilis</name>
    <dbReference type="NCBI Taxonomy" id="230819"/>
    <lineage>
        <taxon>Eukaryota</taxon>
        <taxon>Fungi</taxon>
        <taxon>Dikarya</taxon>
        <taxon>Basidiomycota</taxon>
        <taxon>Agaricomycotina</taxon>
        <taxon>Agaricomycetes</taxon>
        <taxon>Agaricomycetidae</taxon>
        <taxon>Agaricales</taxon>
        <taxon>Agaricineae</taxon>
        <taxon>Psathyrellaceae</taxon>
        <taxon>Coprinopsis</taxon>
    </lineage>
</organism>